<dbReference type="InterPro" id="IPR001867">
    <property type="entry name" value="OmpR/PhoB-type_DNA-bd"/>
</dbReference>
<protein>
    <recommendedName>
        <fullName evidence="7">OmpR/PhoB-type domain-containing protein</fullName>
    </recommendedName>
</protein>
<evidence type="ECO:0000256" key="6">
    <source>
        <dbReference type="SAM" id="MobiDB-lite"/>
    </source>
</evidence>
<evidence type="ECO:0000256" key="3">
    <source>
        <dbReference type="ARBA" id="ARBA00023125"/>
    </source>
</evidence>
<dbReference type="Pfam" id="PF03704">
    <property type="entry name" value="BTAD"/>
    <property type="match status" value="1"/>
</dbReference>
<sequence>MGRVWAGVAEAALKFQVLGPVRVWRGGDQVPLGPAKQRAVLALLAMRAGDGVLMSELQEGVWGVAAPGRANHLIHTYIARLRQILQPEAPRRRRTGVIASTGSGYMLCVEPHVSDVAVFRSLARRATQCDQIHESGTAFSLLRDALNLWVDPALGEVEALLRRPSELVELRSEWVAAAQRYVSLGLGLHHAEEVLPTAERLVLLDPLDERDQAHYLTALHRAGRRTAALRHYGEVRDLLRQELGVEPGKALQSVNRHLLSGSRGHPGAAAARSGHTDDTGQPVSMLHRGNELRALSALLDSQRLTTVTGPPGTGKSMLIRHAVARIETAGARAAVVDAADLLDRHELMTRLTEERLSRDRQTLVVLDNVEHLTDACALLAVQMFPQWPRLSLLIGSREPVRLPGEAVLRLAPLGIPTMAASSLVSLAPAADLFVRRAAEAQPGFRLSRANAPYVREVCARLDGLPLALELAAACLADESLPALVRRLDRPLADLAPARLLYPGRCWSVRGMLDRSLATLNPVERWLIARLACLPPEFGKQAMARIGDPPVRRGPEVADLLDRLVEKSLLLAVQAGTNPQYRQLTVVRKLAAELCAAEDGSPDLGDPRFSIM</sequence>
<dbReference type="PANTHER" id="PTHR35807">
    <property type="entry name" value="TRANSCRIPTIONAL REGULATOR REDD-RELATED"/>
    <property type="match status" value="1"/>
</dbReference>
<dbReference type="SUPFAM" id="SSF48452">
    <property type="entry name" value="TPR-like"/>
    <property type="match status" value="1"/>
</dbReference>
<keyword evidence="9" id="KW-1185">Reference proteome</keyword>
<reference evidence="8 9" key="1">
    <citation type="submission" date="2021-01" db="EMBL/GenBank/DDBJ databases">
        <title>Whole genome shotgun sequence of Actinoplanes humidus NBRC 14915.</title>
        <authorList>
            <person name="Komaki H."/>
            <person name="Tamura T."/>
        </authorList>
    </citation>
    <scope>NUCLEOTIDE SEQUENCE [LARGE SCALE GENOMIC DNA]</scope>
    <source>
        <strain evidence="8 9">NBRC 14915</strain>
    </source>
</reference>
<comment type="caution">
    <text evidence="8">The sequence shown here is derived from an EMBL/GenBank/DDBJ whole genome shotgun (WGS) entry which is preliminary data.</text>
</comment>
<proteinExistence type="inferred from homology"/>
<feature type="domain" description="OmpR/PhoB-type" evidence="7">
    <location>
        <begin position="1"/>
        <end position="109"/>
    </location>
</feature>
<evidence type="ECO:0000256" key="2">
    <source>
        <dbReference type="ARBA" id="ARBA00023015"/>
    </source>
</evidence>
<organism evidence="8 9">
    <name type="scientific">Winogradskya humida</name>
    <dbReference type="NCBI Taxonomy" id="113566"/>
    <lineage>
        <taxon>Bacteria</taxon>
        <taxon>Bacillati</taxon>
        <taxon>Actinomycetota</taxon>
        <taxon>Actinomycetes</taxon>
        <taxon>Micromonosporales</taxon>
        <taxon>Micromonosporaceae</taxon>
        <taxon>Winogradskya</taxon>
    </lineage>
</organism>
<dbReference type="EMBL" id="BOMN01000154">
    <property type="protein sequence ID" value="GIE26819.1"/>
    <property type="molecule type" value="Genomic_DNA"/>
</dbReference>
<dbReference type="Gene3D" id="1.10.10.10">
    <property type="entry name" value="Winged helix-like DNA-binding domain superfamily/Winged helix DNA-binding domain"/>
    <property type="match status" value="1"/>
</dbReference>
<feature type="DNA-binding region" description="OmpR/PhoB-type" evidence="5">
    <location>
        <begin position="1"/>
        <end position="109"/>
    </location>
</feature>
<evidence type="ECO:0000313" key="9">
    <source>
        <dbReference type="Proteomes" id="UP000603200"/>
    </source>
</evidence>
<dbReference type="SUPFAM" id="SSF46894">
    <property type="entry name" value="C-terminal effector domain of the bipartite response regulators"/>
    <property type="match status" value="1"/>
</dbReference>
<dbReference type="InterPro" id="IPR005158">
    <property type="entry name" value="BTAD"/>
</dbReference>
<evidence type="ECO:0000256" key="5">
    <source>
        <dbReference type="PROSITE-ProRule" id="PRU01091"/>
    </source>
</evidence>
<keyword evidence="3 5" id="KW-0238">DNA-binding</keyword>
<dbReference type="PANTHER" id="PTHR35807:SF1">
    <property type="entry name" value="TRANSCRIPTIONAL REGULATOR REDD"/>
    <property type="match status" value="1"/>
</dbReference>
<evidence type="ECO:0000256" key="1">
    <source>
        <dbReference type="ARBA" id="ARBA00005820"/>
    </source>
</evidence>
<dbReference type="CDD" id="cd15831">
    <property type="entry name" value="BTAD"/>
    <property type="match status" value="1"/>
</dbReference>
<gene>
    <name evidence="8" type="ORF">Ahu01nite_099210</name>
</gene>
<dbReference type="InterPro" id="IPR027417">
    <property type="entry name" value="P-loop_NTPase"/>
</dbReference>
<dbReference type="InterPro" id="IPR051677">
    <property type="entry name" value="AfsR-DnrI-RedD_regulator"/>
</dbReference>
<dbReference type="SUPFAM" id="SSF52540">
    <property type="entry name" value="P-loop containing nucleoside triphosphate hydrolases"/>
    <property type="match status" value="1"/>
</dbReference>
<dbReference type="InterPro" id="IPR036388">
    <property type="entry name" value="WH-like_DNA-bd_sf"/>
</dbReference>
<evidence type="ECO:0000259" key="7">
    <source>
        <dbReference type="PROSITE" id="PS51755"/>
    </source>
</evidence>
<keyword evidence="4" id="KW-0804">Transcription</keyword>
<dbReference type="InterPro" id="IPR016032">
    <property type="entry name" value="Sig_transdc_resp-reg_C-effctor"/>
</dbReference>
<evidence type="ECO:0000256" key="4">
    <source>
        <dbReference type="ARBA" id="ARBA00023163"/>
    </source>
</evidence>
<dbReference type="PROSITE" id="PS51755">
    <property type="entry name" value="OMPR_PHOB"/>
    <property type="match status" value="1"/>
</dbReference>
<dbReference type="InterPro" id="IPR011990">
    <property type="entry name" value="TPR-like_helical_dom_sf"/>
</dbReference>
<keyword evidence="2" id="KW-0805">Transcription regulation</keyword>
<accession>A0ABQ4A7L5</accession>
<dbReference type="Pfam" id="PF00486">
    <property type="entry name" value="Trans_reg_C"/>
    <property type="match status" value="1"/>
</dbReference>
<dbReference type="Gene3D" id="3.40.50.300">
    <property type="entry name" value="P-loop containing nucleotide triphosphate hydrolases"/>
    <property type="match status" value="1"/>
</dbReference>
<dbReference type="Gene3D" id="1.25.40.10">
    <property type="entry name" value="Tetratricopeptide repeat domain"/>
    <property type="match status" value="1"/>
</dbReference>
<feature type="region of interest" description="Disordered" evidence="6">
    <location>
        <begin position="261"/>
        <end position="281"/>
    </location>
</feature>
<dbReference type="SMART" id="SM00862">
    <property type="entry name" value="Trans_reg_C"/>
    <property type="match status" value="1"/>
</dbReference>
<dbReference type="Proteomes" id="UP000603200">
    <property type="component" value="Unassembled WGS sequence"/>
</dbReference>
<evidence type="ECO:0000313" key="8">
    <source>
        <dbReference type="EMBL" id="GIE26819.1"/>
    </source>
</evidence>
<comment type="similarity">
    <text evidence="1">Belongs to the AfsR/DnrI/RedD regulatory family.</text>
</comment>
<dbReference type="SMART" id="SM01043">
    <property type="entry name" value="BTAD"/>
    <property type="match status" value="1"/>
</dbReference>
<name>A0ABQ4A7L5_9ACTN</name>